<dbReference type="STRING" id="1172194.WQQ_11950"/>
<keyword evidence="2" id="KW-1185">Reference proteome</keyword>
<reference evidence="1 2" key="1">
    <citation type="journal article" date="2012" name="J. Bacteriol.">
        <title>Genome Sequence of n-Alkane-Degrading Hydrocarboniphaga effusa Strain AP103T (ATCC BAA-332T).</title>
        <authorList>
            <person name="Chang H.K."/>
            <person name="Zylstra G.J."/>
            <person name="Chae J.C."/>
        </authorList>
    </citation>
    <scope>NUCLEOTIDE SEQUENCE [LARGE SCALE GENOMIC DNA]</scope>
    <source>
        <strain evidence="1 2">AP103</strain>
    </source>
</reference>
<name>I8TBV6_9GAMM</name>
<evidence type="ECO:0000313" key="2">
    <source>
        <dbReference type="Proteomes" id="UP000003704"/>
    </source>
</evidence>
<sequence>MSARSSPAAVEAFVPLSAMKIRDVRQQAFTEGVAANR</sequence>
<proteinExistence type="predicted"/>
<protein>
    <submittedName>
        <fullName evidence="1">Uncharacterized protein</fullName>
    </submittedName>
</protein>
<gene>
    <name evidence="1" type="ORF">WQQ_11950</name>
</gene>
<dbReference type="Proteomes" id="UP000003704">
    <property type="component" value="Unassembled WGS sequence"/>
</dbReference>
<dbReference type="AlphaFoldDB" id="I8TBV6"/>
<organism evidence="1 2">
    <name type="scientific">Hydrocarboniphaga effusa AP103</name>
    <dbReference type="NCBI Taxonomy" id="1172194"/>
    <lineage>
        <taxon>Bacteria</taxon>
        <taxon>Pseudomonadati</taxon>
        <taxon>Pseudomonadota</taxon>
        <taxon>Gammaproteobacteria</taxon>
        <taxon>Nevskiales</taxon>
        <taxon>Nevskiaceae</taxon>
        <taxon>Hydrocarboniphaga</taxon>
    </lineage>
</organism>
<accession>I8TBV6</accession>
<dbReference type="EMBL" id="AKGD01000001">
    <property type="protein sequence ID" value="EIT71058.1"/>
    <property type="molecule type" value="Genomic_DNA"/>
</dbReference>
<comment type="caution">
    <text evidence="1">The sequence shown here is derived from an EMBL/GenBank/DDBJ whole genome shotgun (WGS) entry which is preliminary data.</text>
</comment>
<evidence type="ECO:0000313" key="1">
    <source>
        <dbReference type="EMBL" id="EIT71058.1"/>
    </source>
</evidence>